<accession>A0A4Q8AP69</accession>
<organism evidence="2 3">
    <name type="scientific">Microterricola gilva</name>
    <dbReference type="NCBI Taxonomy" id="393267"/>
    <lineage>
        <taxon>Bacteria</taxon>
        <taxon>Bacillati</taxon>
        <taxon>Actinomycetota</taxon>
        <taxon>Actinomycetes</taxon>
        <taxon>Micrococcales</taxon>
        <taxon>Microbacteriaceae</taxon>
        <taxon>Microterricola</taxon>
    </lineage>
</organism>
<keyword evidence="3" id="KW-1185">Reference proteome</keyword>
<reference evidence="2 3" key="1">
    <citation type="submission" date="2019-02" db="EMBL/GenBank/DDBJ databases">
        <title>Sequencing the genomes of 1000 actinobacteria strains.</title>
        <authorList>
            <person name="Klenk H.-P."/>
        </authorList>
    </citation>
    <scope>NUCLEOTIDE SEQUENCE [LARGE SCALE GENOMIC DNA]</scope>
    <source>
        <strain evidence="2 3">DSM 18319</strain>
    </source>
</reference>
<comment type="caution">
    <text evidence="2">The sequence shown here is derived from an EMBL/GenBank/DDBJ whole genome shotgun (WGS) entry which is preliminary data.</text>
</comment>
<name>A0A4Q8AP69_9MICO</name>
<sequence>MPRRVPLPPELEGRPFSVADARAAGLKVERLRSSDLSSPFHGVRVTAPSTDVLEQCHAYATRMQPGQFFSHLTAARIWGAPLPAEFDAAEALHVSSFAPRRPPHARGVIGHELRAGSATAVLRRGLPVTDPATTWIQLSGLLPAAEVVVVGDHLVLDPYLLDPLDPRPFVTLADLESRVAGYSGRGKRAAAEALSRVRVGAESRPETLLRLLLVDAGLPEPLLNQVLRGPAGAFLGRVDMVFPLWRIVVEYDGDQHRTSRSQYERDLSRLEGIRRAGWLVIQVRRHGLFVRPDVTVAKVRAALEEAGWRG</sequence>
<dbReference type="Proteomes" id="UP000291483">
    <property type="component" value="Unassembled WGS sequence"/>
</dbReference>
<dbReference type="SUPFAM" id="SSF52980">
    <property type="entry name" value="Restriction endonuclease-like"/>
    <property type="match status" value="1"/>
</dbReference>
<dbReference type="EMBL" id="SHLC01000001">
    <property type="protein sequence ID" value="RZU65805.1"/>
    <property type="molecule type" value="Genomic_DNA"/>
</dbReference>
<protein>
    <submittedName>
        <fullName evidence="2">Uncharacterized protein DUF559</fullName>
    </submittedName>
</protein>
<gene>
    <name evidence="2" type="ORF">EV379_2143</name>
</gene>
<dbReference type="InterPro" id="IPR007569">
    <property type="entry name" value="DUF559"/>
</dbReference>
<evidence type="ECO:0000259" key="1">
    <source>
        <dbReference type="Pfam" id="PF04480"/>
    </source>
</evidence>
<feature type="domain" description="DUF559" evidence="1">
    <location>
        <begin position="238"/>
        <end position="303"/>
    </location>
</feature>
<dbReference type="Pfam" id="PF04480">
    <property type="entry name" value="DUF559"/>
    <property type="match status" value="1"/>
</dbReference>
<dbReference type="AlphaFoldDB" id="A0A4Q8AP69"/>
<dbReference type="InterPro" id="IPR011335">
    <property type="entry name" value="Restrct_endonuc-II-like"/>
</dbReference>
<dbReference type="OrthoDB" id="3173471at2"/>
<evidence type="ECO:0000313" key="3">
    <source>
        <dbReference type="Proteomes" id="UP000291483"/>
    </source>
</evidence>
<dbReference type="Gene3D" id="3.40.960.10">
    <property type="entry name" value="VSR Endonuclease"/>
    <property type="match status" value="1"/>
</dbReference>
<evidence type="ECO:0000313" key="2">
    <source>
        <dbReference type="EMBL" id="RZU65805.1"/>
    </source>
</evidence>
<proteinExistence type="predicted"/>